<protein>
    <submittedName>
        <fullName evidence="3">Porin</fullName>
    </submittedName>
</protein>
<evidence type="ECO:0000313" key="3">
    <source>
        <dbReference type="EMBL" id="GER04789.1"/>
    </source>
</evidence>
<dbReference type="InterPro" id="IPR010870">
    <property type="entry name" value="Porin_O/P"/>
</dbReference>
<evidence type="ECO:0000256" key="2">
    <source>
        <dbReference type="SAM" id="SignalP"/>
    </source>
</evidence>
<dbReference type="EMBL" id="BKCN01000013">
    <property type="protein sequence ID" value="GER04789.1"/>
    <property type="molecule type" value="Genomic_DNA"/>
</dbReference>
<dbReference type="Pfam" id="PF07396">
    <property type="entry name" value="Porin_O_P"/>
    <property type="match status" value="1"/>
</dbReference>
<dbReference type="Gene3D" id="2.40.160.10">
    <property type="entry name" value="Porin"/>
    <property type="match status" value="1"/>
</dbReference>
<dbReference type="SUPFAM" id="SSF56935">
    <property type="entry name" value="Porins"/>
    <property type="match status" value="1"/>
</dbReference>
<sequence>MIMGRRLKNILGASVLVLLSHQANAQTVEELQAQIDELKAAIKALQAAQSADPTPSAQPRNLEQAERAAQPDIAPLSPAERSQPTQLAAEDSDDIDDPTAMADGSQATKPWYDRIKIRGYAQLRHNEIVSGDEKAEPGQSRLRSVHDRSVGDEENFFLRRARLVLQGDLSDYISFYFQSDFASGINNQSNGERRENFVQLRDAYVDVHLDKSHRFKLRLGQSKVPFGWENLQSSSNRLTLDRSDGINSAVPGEREVGVIAYYTPVHVQRIWDRLDADGQKLFGNYGALGVGVFNGQGANRSEQNDKTMQVAMATYPFELDGVADFLEGQVLEMGISLLRNRVQPEIRTGGVSEEIFKDSRAGFHVILYPQPFGFQAEWNWGRGPEFDVATGQIVEKNNNGGYIQTMVRIDDFPMGELMPYGRWQRYRGGWRAATNAPRLETDELELGVEWQAVDALELTLAYAHMKRREADERRLGRAEGDVIRTQIQWNY</sequence>
<gene>
    <name evidence="3" type="ORF">JCM17846_24710</name>
</gene>
<name>A0A5A7NCK4_9PROT</name>
<comment type="caution">
    <text evidence="3">The sequence shown here is derived from an EMBL/GenBank/DDBJ whole genome shotgun (WGS) entry which is preliminary data.</text>
</comment>
<keyword evidence="4" id="KW-1185">Reference proteome</keyword>
<organism evidence="3 4">
    <name type="scientific">Iodidimonas nitroreducens</name>
    <dbReference type="NCBI Taxonomy" id="1236968"/>
    <lineage>
        <taxon>Bacteria</taxon>
        <taxon>Pseudomonadati</taxon>
        <taxon>Pseudomonadota</taxon>
        <taxon>Alphaproteobacteria</taxon>
        <taxon>Iodidimonadales</taxon>
        <taxon>Iodidimonadaceae</taxon>
        <taxon>Iodidimonas</taxon>
    </lineage>
</organism>
<dbReference type="AlphaFoldDB" id="A0A5A7NCK4"/>
<dbReference type="Proteomes" id="UP000324996">
    <property type="component" value="Unassembled WGS sequence"/>
</dbReference>
<feature type="compositionally biased region" description="Polar residues" evidence="1">
    <location>
        <begin position="52"/>
        <end position="61"/>
    </location>
</feature>
<evidence type="ECO:0000313" key="4">
    <source>
        <dbReference type="Proteomes" id="UP000324996"/>
    </source>
</evidence>
<accession>A0A5A7NCK4</accession>
<reference evidence="3 4" key="1">
    <citation type="submission" date="2019-09" db="EMBL/GenBank/DDBJ databases">
        <title>NBRP : Genome information of microbial organism related human and environment.</title>
        <authorList>
            <person name="Hattori M."/>
            <person name="Oshima K."/>
            <person name="Inaba H."/>
            <person name="Suda W."/>
            <person name="Sakamoto M."/>
            <person name="Iino T."/>
            <person name="Kitahara M."/>
            <person name="Oshida Y."/>
            <person name="Iida T."/>
            <person name="Kudo T."/>
            <person name="Itoh T."/>
            <person name="Ohkuma M."/>
        </authorList>
    </citation>
    <scope>NUCLEOTIDE SEQUENCE [LARGE SCALE GENOMIC DNA]</scope>
    <source>
        <strain evidence="3 4">Q-1</strain>
    </source>
</reference>
<evidence type="ECO:0000256" key="1">
    <source>
        <dbReference type="SAM" id="MobiDB-lite"/>
    </source>
</evidence>
<feature type="region of interest" description="Disordered" evidence="1">
    <location>
        <begin position="128"/>
        <end position="147"/>
    </location>
</feature>
<dbReference type="InterPro" id="IPR023614">
    <property type="entry name" value="Porin_dom_sf"/>
</dbReference>
<feature type="chain" id="PRO_5022976851" evidence="2">
    <location>
        <begin position="26"/>
        <end position="491"/>
    </location>
</feature>
<proteinExistence type="predicted"/>
<feature type="region of interest" description="Disordered" evidence="1">
    <location>
        <begin position="46"/>
        <end position="107"/>
    </location>
</feature>
<keyword evidence="2" id="KW-0732">Signal</keyword>
<feature type="signal peptide" evidence="2">
    <location>
        <begin position="1"/>
        <end position="25"/>
    </location>
</feature>